<reference evidence="1" key="1">
    <citation type="submission" date="2019-08" db="EMBL/GenBank/DDBJ databases">
        <authorList>
            <person name="Kucharzyk K."/>
            <person name="Murdoch R.W."/>
            <person name="Higgins S."/>
            <person name="Loffler F."/>
        </authorList>
    </citation>
    <scope>NUCLEOTIDE SEQUENCE</scope>
</reference>
<dbReference type="EMBL" id="VSSQ01002860">
    <property type="protein sequence ID" value="MPM17777.1"/>
    <property type="molecule type" value="Genomic_DNA"/>
</dbReference>
<protein>
    <submittedName>
        <fullName evidence="1">Uncharacterized protein</fullName>
    </submittedName>
</protein>
<organism evidence="1">
    <name type="scientific">bioreactor metagenome</name>
    <dbReference type="NCBI Taxonomy" id="1076179"/>
    <lineage>
        <taxon>unclassified sequences</taxon>
        <taxon>metagenomes</taxon>
        <taxon>ecological metagenomes</taxon>
    </lineage>
</organism>
<evidence type="ECO:0000313" key="1">
    <source>
        <dbReference type="EMBL" id="MPM17777.1"/>
    </source>
</evidence>
<proteinExistence type="predicted"/>
<gene>
    <name evidence="1" type="ORF">SDC9_64176</name>
</gene>
<sequence length="80" mass="8933">MEAVISCFLHATILTRLYQLPDLVGGAKTDVETPPAVIFNILPVEYHADICRCFVRRGRQVGREGRCLCEADSQRQCGKP</sequence>
<dbReference type="AlphaFoldDB" id="A0A644XP76"/>
<name>A0A644XP76_9ZZZZ</name>
<comment type="caution">
    <text evidence="1">The sequence shown here is derived from an EMBL/GenBank/DDBJ whole genome shotgun (WGS) entry which is preliminary data.</text>
</comment>
<accession>A0A644XP76</accession>